<name>A0AAE6NT98_PARPN</name>
<sequence length="90" mass="9883">MRFQLSDTHAYPGCRVRIAEEENPQEQIAEFSDGVIVPCSHQSEGPGIVLTIAPYTTARGTRIDAKSWLLLPDGQTGDWKIKSRLSGAGR</sequence>
<evidence type="ECO:0000313" key="3">
    <source>
        <dbReference type="Proteomes" id="UP000273626"/>
    </source>
</evidence>
<keyword evidence="1" id="KW-0614">Plasmid</keyword>
<dbReference type="RefSeq" id="WP_147429360.1">
    <property type="nucleotide sequence ID" value="NZ_CP044425.1"/>
</dbReference>
<dbReference type="EMBL" id="RBLI01000003">
    <property type="protein sequence ID" value="RKS43190.1"/>
    <property type="molecule type" value="Genomic_DNA"/>
</dbReference>
<reference evidence="2 3" key="1">
    <citation type="submission" date="2018-10" db="EMBL/GenBank/DDBJ databases">
        <title>Genomic Encyclopedia of Archaeal and Bacterial Type Strains, Phase II (KMG-II): from individual species to whole genera.</title>
        <authorList>
            <person name="Goeker M."/>
        </authorList>
    </citation>
    <scope>NUCLEOTIDE SEQUENCE [LARGE SCALE GENOMIC DNA]</scope>
    <source>
        <strain evidence="3">ATCC 35512 / DSM 2944 / CIP 106514 / LMD 82.5 / NBRC 102493 / NCCB 82005 / GB17</strain>
        <strain evidence="2">DSM 2944</strain>
    </source>
</reference>
<geneLocation type="plasmid" evidence="1">
    <name>pPAN2</name>
</geneLocation>
<geneLocation type="plasmid" evidence="4">
    <name>ppan2</name>
</geneLocation>
<dbReference type="Proteomes" id="UP000273626">
    <property type="component" value="Unassembled WGS sequence"/>
</dbReference>
<dbReference type="GeneID" id="51370570"/>
<keyword evidence="3" id="KW-1185">Reference proteome</keyword>
<accession>A0AAE6NT98</accession>
<evidence type="ECO:0000313" key="2">
    <source>
        <dbReference type="EMBL" id="RKS43190.1"/>
    </source>
</evidence>
<reference evidence="1 4" key="2">
    <citation type="submission" date="2019-01" db="EMBL/GenBank/DDBJ databases">
        <title>Complete Genome Sequence and Annotation of the Paracoccus pantotrophus type strain DSM 2944.</title>
        <authorList>
            <person name="Bockwoldt J.A."/>
            <person name="Zimmermann M."/>
            <person name="Tiso T."/>
            <person name="Blank L.M."/>
        </authorList>
    </citation>
    <scope>NUCLEOTIDE SEQUENCE [LARGE SCALE GENOMIC DNA]</scope>
    <source>
        <strain evidence="1 4">DSM 2944</strain>
        <plasmid evidence="1">pPAN2</plasmid>
        <plasmid evidence="4">ppan2</plasmid>
    </source>
</reference>
<dbReference type="KEGG" id="ppan:ESD82_08340"/>
<dbReference type="EMBL" id="CP044425">
    <property type="protein sequence ID" value="QFG36236.1"/>
    <property type="molecule type" value="Genomic_DNA"/>
</dbReference>
<evidence type="ECO:0000313" key="4">
    <source>
        <dbReference type="Proteomes" id="UP000326453"/>
    </source>
</evidence>
<protein>
    <submittedName>
        <fullName evidence="1">Uncharacterized protein</fullName>
    </submittedName>
</protein>
<dbReference type="AlphaFoldDB" id="A0AAE6NT98"/>
<organism evidence="1 4">
    <name type="scientific">Paracoccus pantotrophus</name>
    <name type="common">Thiosphaera pantotropha</name>
    <dbReference type="NCBI Taxonomy" id="82367"/>
    <lineage>
        <taxon>Bacteria</taxon>
        <taxon>Pseudomonadati</taxon>
        <taxon>Pseudomonadota</taxon>
        <taxon>Alphaproteobacteria</taxon>
        <taxon>Rhodobacterales</taxon>
        <taxon>Paracoccaceae</taxon>
        <taxon>Paracoccus</taxon>
    </lineage>
</organism>
<evidence type="ECO:0000313" key="1">
    <source>
        <dbReference type="EMBL" id="QFG36236.1"/>
    </source>
</evidence>
<dbReference type="Proteomes" id="UP000326453">
    <property type="component" value="Plasmid pPAN2"/>
</dbReference>
<proteinExistence type="predicted"/>
<gene>
    <name evidence="2" type="ORF">BDE18_4149</name>
    <name evidence="1" type="ORF">ESD82_08340</name>
</gene>